<evidence type="ECO:0000256" key="4">
    <source>
        <dbReference type="ARBA" id="ARBA00023002"/>
    </source>
</evidence>
<keyword evidence="8" id="KW-1185">Reference proteome</keyword>
<evidence type="ECO:0000313" key="8">
    <source>
        <dbReference type="Proteomes" id="UP001565471"/>
    </source>
</evidence>
<keyword evidence="4 7" id="KW-0560">Oxidoreductase</keyword>
<comment type="caution">
    <text evidence="7">The sequence shown here is derived from an EMBL/GenBank/DDBJ whole genome shotgun (WGS) entry which is preliminary data.</text>
</comment>
<keyword evidence="2" id="KW-0285">Flavoprotein</keyword>
<feature type="domain" description="Glucose-methanol-choline oxidoreductase N-terminal" evidence="5">
    <location>
        <begin position="243"/>
        <end position="356"/>
    </location>
</feature>
<evidence type="ECO:0000256" key="2">
    <source>
        <dbReference type="ARBA" id="ARBA00022630"/>
    </source>
</evidence>
<evidence type="ECO:0000313" key="7">
    <source>
        <dbReference type="EMBL" id="MEY9319433.1"/>
    </source>
</evidence>
<dbReference type="InterPro" id="IPR000172">
    <property type="entry name" value="GMC_OxRdtase_N"/>
</dbReference>
<dbReference type="EMBL" id="JBGBZA010000002">
    <property type="protein sequence ID" value="MEY9319433.1"/>
    <property type="molecule type" value="Genomic_DNA"/>
</dbReference>
<reference evidence="7 8" key="1">
    <citation type="submission" date="2024-07" db="EMBL/GenBank/DDBJ databases">
        <title>Genomic Encyclopedia of Type Strains, Phase V (KMG-V): Genome sequencing to study the core and pangenomes of soil and plant-associated prokaryotes.</title>
        <authorList>
            <person name="Whitman W."/>
        </authorList>
    </citation>
    <scope>NUCLEOTIDE SEQUENCE [LARGE SCALE GENOMIC DNA]</scope>
    <source>
        <strain evidence="7 8">USDA 415</strain>
    </source>
</reference>
<evidence type="ECO:0000256" key="1">
    <source>
        <dbReference type="ARBA" id="ARBA00010790"/>
    </source>
</evidence>
<feature type="domain" description="Glucose-methanol-choline oxidoreductase C-terminal" evidence="6">
    <location>
        <begin position="470"/>
        <end position="581"/>
    </location>
</feature>
<dbReference type="Proteomes" id="UP001565471">
    <property type="component" value="Unassembled WGS sequence"/>
</dbReference>
<dbReference type="Pfam" id="PF05199">
    <property type="entry name" value="GMC_oxred_C"/>
    <property type="match status" value="1"/>
</dbReference>
<evidence type="ECO:0000259" key="5">
    <source>
        <dbReference type="Pfam" id="PF00732"/>
    </source>
</evidence>
<organism evidence="7 8">
    <name type="scientific">Bradyrhizobium elkanii</name>
    <dbReference type="NCBI Taxonomy" id="29448"/>
    <lineage>
        <taxon>Bacteria</taxon>
        <taxon>Pseudomonadati</taxon>
        <taxon>Pseudomonadota</taxon>
        <taxon>Alphaproteobacteria</taxon>
        <taxon>Hyphomicrobiales</taxon>
        <taxon>Nitrobacteraceae</taxon>
        <taxon>Bradyrhizobium</taxon>
    </lineage>
</organism>
<dbReference type="Pfam" id="PF00732">
    <property type="entry name" value="GMC_oxred_N"/>
    <property type="match status" value="1"/>
</dbReference>
<dbReference type="SUPFAM" id="SSF51905">
    <property type="entry name" value="FAD/NAD(P)-binding domain"/>
    <property type="match status" value="1"/>
</dbReference>
<dbReference type="PANTHER" id="PTHR46056">
    <property type="entry name" value="LONG-CHAIN-ALCOHOL OXIDASE"/>
    <property type="match status" value="1"/>
</dbReference>
<comment type="similarity">
    <text evidence="1">Belongs to the GMC oxidoreductase family.</text>
</comment>
<dbReference type="Gene3D" id="3.50.50.60">
    <property type="entry name" value="FAD/NAD(P)-binding domain"/>
    <property type="match status" value="2"/>
</dbReference>
<keyword evidence="3" id="KW-0274">FAD</keyword>
<evidence type="ECO:0000256" key="3">
    <source>
        <dbReference type="ARBA" id="ARBA00022827"/>
    </source>
</evidence>
<dbReference type="InterPro" id="IPR007867">
    <property type="entry name" value="GMC_OxRtase_C"/>
</dbReference>
<dbReference type="InterPro" id="IPR036188">
    <property type="entry name" value="FAD/NAD-bd_sf"/>
</dbReference>
<dbReference type="EC" id="1.1.99.3" evidence="7"/>
<dbReference type="GO" id="GO:0033717">
    <property type="term" value="F:gluconate 2-dehydrogenase (acceptor) activity"/>
    <property type="evidence" value="ECO:0007669"/>
    <property type="project" value="UniProtKB-EC"/>
</dbReference>
<name>A0ABV4F7L8_BRAEL</name>
<gene>
    <name evidence="7" type="ORF">ABIF29_006232</name>
</gene>
<sequence>MDLSGSVKSHMPRKLPKKDVVIIGFGWTGAIMANELTDEGLDVIALERGPWRDAPTDFPPGYMQDELRYRVRHELFLRPDQLTFTFRNKIDQTALPIRSWGAFMPPNGVGGGGVHWNAEMWRFLPSDFVLKTHLTERYGKDFLPEDMTIQDWGITYDELEPHYDRFEYLCGTSGTAGNLNGKIMEGGNPFEGPRSRPYPTPAQAQPFSHTLFGKAARELGYKPFPQPSGNLSQAYTNPLGLQMGPCTYCGFCEWFGCSNYSKASPQTTILPYLIRKPNFSARDNSEVVKINVDRSGKHATGVTFVDTSGEKWEQPADLVILSAFSLFNVQLLLHSKIGMPYDPASNTGVIGRNYTHQTISTVNGFFDHKKFNFNPFIASGAIGMCIDEFNGDNFDHGPHGFVGGGYVGQVQTGARPIESTLTPPGTPKWGAAWKSAVRDNYLSTVKPGTGVHGSSYAYRDVYLGLDPTYKDRFGRPLMQITMDLHDNEVKQNRFLTDKFAEIIKAMGADHVAKHYRTAPYDITQYQTTHVNGGAIMGTDPSTSALNRYLQHWDVPNLFVLGASAFPQNAGYNPTLTVAALAYWAAAAIRDKYLKNSGRLIDA</sequence>
<proteinExistence type="inferred from homology"/>
<protein>
    <submittedName>
        <fullName evidence="7">Gluconate 2-dehydrogenase alpha chain</fullName>
        <ecNumber evidence="7">1.1.99.3</ecNumber>
    </submittedName>
</protein>
<accession>A0ABV4F7L8</accession>
<dbReference type="PANTHER" id="PTHR46056:SF12">
    <property type="entry name" value="LONG-CHAIN-ALCOHOL OXIDASE"/>
    <property type="match status" value="1"/>
</dbReference>
<evidence type="ECO:0000259" key="6">
    <source>
        <dbReference type="Pfam" id="PF05199"/>
    </source>
</evidence>